<feature type="region of interest" description="Disordered" evidence="1">
    <location>
        <begin position="266"/>
        <end position="328"/>
    </location>
</feature>
<evidence type="ECO:0000313" key="3">
    <source>
        <dbReference type="Proteomes" id="UP000237105"/>
    </source>
</evidence>
<name>A0A2P5D6F0_PARAD</name>
<dbReference type="Proteomes" id="UP000237105">
    <property type="component" value="Unassembled WGS sequence"/>
</dbReference>
<accession>A0A2P5D6F0</accession>
<dbReference type="InterPro" id="IPR052448">
    <property type="entry name" value="DnaJ_C16_autophagy_reg"/>
</dbReference>
<comment type="caution">
    <text evidence="2">The sequence shown here is derived from an EMBL/GenBank/DDBJ whole genome shotgun (WGS) entry which is preliminary data.</text>
</comment>
<dbReference type="PANTHER" id="PTHR44303:SF2">
    <property type="entry name" value="DNAJ HOMOLOG SUBFAMILY C MEMBER 16"/>
    <property type="match status" value="1"/>
</dbReference>
<organism evidence="2 3">
    <name type="scientific">Parasponia andersonii</name>
    <name type="common">Sponia andersonii</name>
    <dbReference type="NCBI Taxonomy" id="3476"/>
    <lineage>
        <taxon>Eukaryota</taxon>
        <taxon>Viridiplantae</taxon>
        <taxon>Streptophyta</taxon>
        <taxon>Embryophyta</taxon>
        <taxon>Tracheophyta</taxon>
        <taxon>Spermatophyta</taxon>
        <taxon>Magnoliopsida</taxon>
        <taxon>eudicotyledons</taxon>
        <taxon>Gunneridae</taxon>
        <taxon>Pentapetalae</taxon>
        <taxon>rosids</taxon>
        <taxon>fabids</taxon>
        <taxon>Rosales</taxon>
        <taxon>Cannabaceae</taxon>
        <taxon>Parasponia</taxon>
    </lineage>
</organism>
<evidence type="ECO:0000256" key="1">
    <source>
        <dbReference type="SAM" id="MobiDB-lite"/>
    </source>
</evidence>
<keyword evidence="3" id="KW-1185">Reference proteome</keyword>
<dbReference type="EMBL" id="JXTB01000059">
    <property type="protein sequence ID" value="PON68882.1"/>
    <property type="molecule type" value="Genomic_DNA"/>
</dbReference>
<feature type="region of interest" description="Disordered" evidence="1">
    <location>
        <begin position="201"/>
        <end position="220"/>
    </location>
</feature>
<evidence type="ECO:0000313" key="2">
    <source>
        <dbReference type="EMBL" id="PON68882.1"/>
    </source>
</evidence>
<dbReference type="AlphaFoldDB" id="A0A2P5D6F0"/>
<evidence type="ECO:0008006" key="4">
    <source>
        <dbReference type="Google" id="ProtNLM"/>
    </source>
</evidence>
<gene>
    <name evidence="2" type="ORF">PanWU01x14_091990</name>
</gene>
<dbReference type="STRING" id="3476.A0A2P5D6F0"/>
<proteinExistence type="predicted"/>
<feature type="compositionally biased region" description="Low complexity" evidence="1">
    <location>
        <begin position="266"/>
        <end position="281"/>
    </location>
</feature>
<sequence length="328" mass="37346">MEQNKQLELPQLRSTTSMELGCDARGYSRAGYDTSTWYCAILAGRHGPELNKMRETIRRVQEILSRDIESGDDQPMAPASVALKSKRLTFAWLEGEAQKRYCFFYLNSETSHDTCGPRRDIADVPRLFIVRYKRNTSEEDTEPKRKQGGIWGALQDQELDPASQLVAKFNGSDEIPEIIKWVSQIIKDGDSRDLPHYRTKTPDLVPEDGEPIWSKGVQSLPSTSTMKQHFRSFITKIYDLIGDPRIGPILLLAALMSFGTIWLRRSQPPQQSNQPDSTQPSHPISKDEMKARRRERLRNALNVEPSPSMADVEPKDAYQMPFSDSDSE</sequence>
<reference evidence="3" key="1">
    <citation type="submission" date="2016-06" db="EMBL/GenBank/DDBJ databases">
        <title>Parallel loss of symbiosis genes in relatives of nitrogen-fixing non-legume Parasponia.</title>
        <authorList>
            <person name="Van Velzen R."/>
            <person name="Holmer R."/>
            <person name="Bu F."/>
            <person name="Rutten L."/>
            <person name="Van Zeijl A."/>
            <person name="Liu W."/>
            <person name="Santuari L."/>
            <person name="Cao Q."/>
            <person name="Sharma T."/>
            <person name="Shen D."/>
            <person name="Roswanjaya Y."/>
            <person name="Wardhani T."/>
            <person name="Kalhor M.S."/>
            <person name="Jansen J."/>
            <person name="Van den Hoogen J."/>
            <person name="Gungor B."/>
            <person name="Hartog M."/>
            <person name="Hontelez J."/>
            <person name="Verver J."/>
            <person name="Yang W.-C."/>
            <person name="Schijlen E."/>
            <person name="Repin R."/>
            <person name="Schilthuizen M."/>
            <person name="Schranz E."/>
            <person name="Heidstra R."/>
            <person name="Miyata K."/>
            <person name="Fedorova E."/>
            <person name="Kohlen W."/>
            <person name="Bisseling T."/>
            <person name="Smit S."/>
            <person name="Geurts R."/>
        </authorList>
    </citation>
    <scope>NUCLEOTIDE SEQUENCE [LARGE SCALE GENOMIC DNA]</scope>
    <source>
        <strain evidence="3">cv. WU1-14</strain>
    </source>
</reference>
<dbReference type="PANTHER" id="PTHR44303">
    <property type="entry name" value="DNAJ HOMOLOG SUBFAMILY C MEMBER 16"/>
    <property type="match status" value="1"/>
</dbReference>
<dbReference type="OrthoDB" id="767702at2759"/>
<protein>
    <recommendedName>
        <fullName evidence="4">Transmembrane protein</fullName>
    </recommendedName>
</protein>